<evidence type="ECO:0000313" key="1">
    <source>
        <dbReference type="EMBL" id="PNR31000.1"/>
    </source>
</evidence>
<gene>
    <name evidence="1" type="ORF">PHYPA_027316</name>
</gene>
<name>A0A2K1INZ9_PHYPA</name>
<protein>
    <submittedName>
        <fullName evidence="1 2">Uncharacterized protein</fullName>
    </submittedName>
</protein>
<dbReference type="EnsemblPlants" id="Pp3c22_18610V3.1">
    <property type="protein sequence ID" value="PAC:32905112.CDS.1"/>
    <property type="gene ID" value="Pp3c22_18610"/>
</dbReference>
<proteinExistence type="predicted"/>
<dbReference type="EMBL" id="ABEU02000022">
    <property type="protein sequence ID" value="PNR31000.1"/>
    <property type="molecule type" value="Genomic_DNA"/>
</dbReference>
<evidence type="ECO:0000313" key="2">
    <source>
        <dbReference type="EnsemblPlants" id="PAC:32905112.CDS.1"/>
    </source>
</evidence>
<dbReference type="EnsemblPlants" id="Pp3c22_18610V3.2">
    <property type="protein sequence ID" value="PAC:32905113.CDS.1"/>
    <property type="gene ID" value="Pp3c22_18610"/>
</dbReference>
<reference evidence="1 3" key="2">
    <citation type="journal article" date="2018" name="Plant J.">
        <title>The Physcomitrella patens chromosome-scale assembly reveals moss genome structure and evolution.</title>
        <authorList>
            <person name="Lang D."/>
            <person name="Ullrich K.K."/>
            <person name="Murat F."/>
            <person name="Fuchs J."/>
            <person name="Jenkins J."/>
            <person name="Haas F.B."/>
            <person name="Piednoel M."/>
            <person name="Gundlach H."/>
            <person name="Van Bel M."/>
            <person name="Meyberg R."/>
            <person name="Vives C."/>
            <person name="Morata J."/>
            <person name="Symeonidi A."/>
            <person name="Hiss M."/>
            <person name="Muchero W."/>
            <person name="Kamisugi Y."/>
            <person name="Saleh O."/>
            <person name="Blanc G."/>
            <person name="Decker E.L."/>
            <person name="van Gessel N."/>
            <person name="Grimwood J."/>
            <person name="Hayes R.D."/>
            <person name="Graham S.W."/>
            <person name="Gunter L.E."/>
            <person name="McDaniel S.F."/>
            <person name="Hoernstein S.N.W."/>
            <person name="Larsson A."/>
            <person name="Li F.W."/>
            <person name="Perroud P.F."/>
            <person name="Phillips J."/>
            <person name="Ranjan P."/>
            <person name="Rokshar D.S."/>
            <person name="Rothfels C.J."/>
            <person name="Schneider L."/>
            <person name="Shu S."/>
            <person name="Stevenson D.W."/>
            <person name="Thummler F."/>
            <person name="Tillich M."/>
            <person name="Villarreal Aguilar J.C."/>
            <person name="Widiez T."/>
            <person name="Wong G.K."/>
            <person name="Wymore A."/>
            <person name="Zhang Y."/>
            <person name="Zimmer A.D."/>
            <person name="Quatrano R.S."/>
            <person name="Mayer K.F.X."/>
            <person name="Goodstein D."/>
            <person name="Casacuberta J.M."/>
            <person name="Vandepoele K."/>
            <person name="Reski R."/>
            <person name="Cuming A.C."/>
            <person name="Tuskan G.A."/>
            <person name="Maumus F."/>
            <person name="Salse J."/>
            <person name="Schmutz J."/>
            <person name="Rensing S.A."/>
        </authorList>
    </citation>
    <scope>NUCLEOTIDE SEQUENCE [LARGE SCALE GENOMIC DNA]</scope>
    <source>
        <strain evidence="2 3">cv. Gransden 2004</strain>
    </source>
</reference>
<dbReference type="AlphaFoldDB" id="A0A2K1INZ9"/>
<reference evidence="1 3" key="1">
    <citation type="journal article" date="2008" name="Science">
        <title>The Physcomitrella genome reveals evolutionary insights into the conquest of land by plants.</title>
        <authorList>
            <person name="Rensing S."/>
            <person name="Lang D."/>
            <person name="Zimmer A."/>
            <person name="Terry A."/>
            <person name="Salamov A."/>
            <person name="Shapiro H."/>
            <person name="Nishiyama T."/>
            <person name="Perroud P.-F."/>
            <person name="Lindquist E."/>
            <person name="Kamisugi Y."/>
            <person name="Tanahashi T."/>
            <person name="Sakakibara K."/>
            <person name="Fujita T."/>
            <person name="Oishi K."/>
            <person name="Shin-I T."/>
            <person name="Kuroki Y."/>
            <person name="Toyoda A."/>
            <person name="Suzuki Y."/>
            <person name="Hashimoto A."/>
            <person name="Yamaguchi K."/>
            <person name="Sugano A."/>
            <person name="Kohara Y."/>
            <person name="Fujiyama A."/>
            <person name="Anterola A."/>
            <person name="Aoki S."/>
            <person name="Ashton N."/>
            <person name="Barbazuk W.B."/>
            <person name="Barker E."/>
            <person name="Bennetzen J."/>
            <person name="Bezanilla M."/>
            <person name="Blankenship R."/>
            <person name="Cho S.H."/>
            <person name="Dutcher S."/>
            <person name="Estelle M."/>
            <person name="Fawcett J.A."/>
            <person name="Gundlach H."/>
            <person name="Hanada K."/>
            <person name="Heyl A."/>
            <person name="Hicks K.A."/>
            <person name="Hugh J."/>
            <person name="Lohr M."/>
            <person name="Mayer K."/>
            <person name="Melkozernov A."/>
            <person name="Murata T."/>
            <person name="Nelson D."/>
            <person name="Pils B."/>
            <person name="Prigge M."/>
            <person name="Reiss B."/>
            <person name="Renner T."/>
            <person name="Rombauts S."/>
            <person name="Rushton P."/>
            <person name="Sanderfoot A."/>
            <person name="Schween G."/>
            <person name="Shiu S.-H."/>
            <person name="Stueber K."/>
            <person name="Theodoulou F.L."/>
            <person name="Tu H."/>
            <person name="Van de Peer Y."/>
            <person name="Verrier P.J."/>
            <person name="Waters E."/>
            <person name="Wood A."/>
            <person name="Yang L."/>
            <person name="Cove D."/>
            <person name="Cuming A."/>
            <person name="Hasebe M."/>
            <person name="Lucas S."/>
            <person name="Mishler D.B."/>
            <person name="Reski R."/>
            <person name="Grigoriev I."/>
            <person name="Quatrano R.S."/>
            <person name="Boore J.L."/>
        </authorList>
    </citation>
    <scope>NUCLEOTIDE SEQUENCE [LARGE SCALE GENOMIC DNA]</scope>
    <source>
        <strain evidence="2 3">cv. Gransden 2004</strain>
    </source>
</reference>
<sequence>MWENELQLQQPQQRSAHLYLIYNLNLLNNKTTSHFLFPVALQYYRKMEGRTHSTSRFSAKSSRWKPLQRWASRASFRPPTSLRHLFTKILSHTRVLPADASHPA</sequence>
<dbReference type="Proteomes" id="UP000006727">
    <property type="component" value="Chromosome 22"/>
</dbReference>
<accession>A0A2K1INZ9</accession>
<organism evidence="1">
    <name type="scientific">Physcomitrium patens</name>
    <name type="common">Spreading-leaved earth moss</name>
    <name type="synonym">Physcomitrella patens</name>
    <dbReference type="NCBI Taxonomy" id="3218"/>
    <lineage>
        <taxon>Eukaryota</taxon>
        <taxon>Viridiplantae</taxon>
        <taxon>Streptophyta</taxon>
        <taxon>Embryophyta</taxon>
        <taxon>Bryophyta</taxon>
        <taxon>Bryophytina</taxon>
        <taxon>Bryopsida</taxon>
        <taxon>Funariidae</taxon>
        <taxon>Funariales</taxon>
        <taxon>Funariaceae</taxon>
        <taxon>Physcomitrium</taxon>
    </lineage>
</organism>
<dbReference type="InParanoid" id="A0A2K1INZ9"/>
<reference evidence="2" key="3">
    <citation type="submission" date="2020-12" db="UniProtKB">
        <authorList>
            <consortium name="EnsemblPlants"/>
        </authorList>
    </citation>
    <scope>IDENTIFICATION</scope>
</reference>
<dbReference type="Gramene" id="Pp3c22_18610V3.1">
    <property type="protein sequence ID" value="PAC:32905112.CDS.1"/>
    <property type="gene ID" value="Pp3c22_18610"/>
</dbReference>
<evidence type="ECO:0000313" key="3">
    <source>
        <dbReference type="Proteomes" id="UP000006727"/>
    </source>
</evidence>
<keyword evidence="3" id="KW-1185">Reference proteome</keyword>
<dbReference type="Gramene" id="Pp3c22_18610V3.2">
    <property type="protein sequence ID" value="PAC:32905113.CDS.1"/>
    <property type="gene ID" value="Pp3c22_18610"/>
</dbReference>